<keyword evidence="2" id="KW-1185">Reference proteome</keyword>
<gene>
    <name evidence="1" type="ORF">AOT14_02490</name>
</gene>
<organism evidence="1 2">
    <name type="scientific">Stenotrophomonas acidaminiphila</name>
    <dbReference type="NCBI Taxonomy" id="128780"/>
    <lineage>
        <taxon>Bacteria</taxon>
        <taxon>Pseudomonadati</taxon>
        <taxon>Pseudomonadota</taxon>
        <taxon>Gammaproteobacteria</taxon>
        <taxon>Lysobacterales</taxon>
        <taxon>Lysobacteraceae</taxon>
        <taxon>Stenotrophomonas</taxon>
    </lineage>
</organism>
<dbReference type="PATRIC" id="fig|128780.6.peg.254"/>
<dbReference type="Proteomes" id="UP000061010">
    <property type="component" value="Chromosome"/>
</dbReference>
<reference evidence="1 2" key="1">
    <citation type="journal article" date="2015" name="Genome Announc.">
        <title>Complete Genome Sequencing of Stenotrophomonas acidaminiphila ZAC14D2_NAIMI4_2, a Multidrug-Resistant Strain Isolated from Sediments of a Polluted River in Mexico, Uncovers New Antibiotic Resistance Genes and a Novel Class-II Lasso Peptide Biosynthesis Gene Cluster.</title>
        <authorList>
            <person name="Vinuesa P."/>
            <person name="Ochoa-Sanchez L.E."/>
        </authorList>
    </citation>
    <scope>NUCLEOTIDE SEQUENCE [LARGE SCALE GENOMIC DNA]</scope>
    <source>
        <strain evidence="1 2">ZAC14D2_NAIMI4_2</strain>
    </source>
</reference>
<sequence length="81" mass="8718">MKEVKTFLLGPGAECRPVTVLATEKVALDTLMCHAPNAGAGVLVDLHVLVDSQGNIARQIDHEGLRYRFSGSNTTWVLVVS</sequence>
<dbReference type="RefSeq" id="WP_162486326.1">
    <property type="nucleotide sequence ID" value="NZ_JAMHDZ010000006.1"/>
</dbReference>
<dbReference type="KEGG" id="sacz:AOT14_02490"/>
<protein>
    <submittedName>
        <fullName evidence="1">Uncharacterized protein</fullName>
    </submittedName>
</protein>
<accession>A0A0S1AV88</accession>
<name>A0A0S1AV88_9GAMM</name>
<evidence type="ECO:0000313" key="1">
    <source>
        <dbReference type="EMBL" id="ALJ26710.1"/>
    </source>
</evidence>
<evidence type="ECO:0000313" key="2">
    <source>
        <dbReference type="Proteomes" id="UP000061010"/>
    </source>
</evidence>
<dbReference type="AlphaFoldDB" id="A0A0S1AV88"/>
<proteinExistence type="predicted"/>
<dbReference type="EMBL" id="CP012900">
    <property type="protein sequence ID" value="ALJ26710.1"/>
    <property type="molecule type" value="Genomic_DNA"/>
</dbReference>